<organism evidence="1">
    <name type="scientific">Podoviridae sp. ct8Lf7</name>
    <dbReference type="NCBI Taxonomy" id="2827723"/>
    <lineage>
        <taxon>Viruses</taxon>
        <taxon>Duplodnaviria</taxon>
        <taxon>Heunggongvirae</taxon>
        <taxon>Uroviricota</taxon>
        <taxon>Caudoviricetes</taxon>
    </lineage>
</organism>
<sequence length="29" mass="3425">MNIIICKSKMLRKSCKYLLVFISQNYSSL</sequence>
<evidence type="ECO:0000313" key="1">
    <source>
        <dbReference type="EMBL" id="DAF44339.1"/>
    </source>
</evidence>
<protein>
    <submittedName>
        <fullName evidence="1">Uncharacterized protein</fullName>
    </submittedName>
</protein>
<name>A0A8S5S0N8_9CAUD</name>
<dbReference type="EMBL" id="BK032511">
    <property type="protein sequence ID" value="DAF44339.1"/>
    <property type="molecule type" value="Genomic_DNA"/>
</dbReference>
<accession>A0A8S5S0N8</accession>
<reference evidence="1" key="1">
    <citation type="journal article" date="2021" name="Proc. Natl. Acad. Sci. U.S.A.">
        <title>A Catalog of Tens of Thousands of Viruses from Human Metagenomes Reveals Hidden Associations with Chronic Diseases.</title>
        <authorList>
            <person name="Tisza M.J."/>
            <person name="Buck C.B."/>
        </authorList>
    </citation>
    <scope>NUCLEOTIDE SEQUENCE</scope>
    <source>
        <strain evidence="1">Ct8Lf7</strain>
    </source>
</reference>
<proteinExistence type="predicted"/>